<dbReference type="AlphaFoldDB" id="A0A7D7S981"/>
<gene>
    <name evidence="6" type="ORF">H3L94_04820</name>
</gene>
<name>A0A7D7S981_9NEIS</name>
<evidence type="ECO:0000256" key="1">
    <source>
        <dbReference type="ARBA" id="ARBA00004127"/>
    </source>
</evidence>
<protein>
    <submittedName>
        <fullName evidence="6">VIT family protein</fullName>
    </submittedName>
</protein>
<evidence type="ECO:0000313" key="6">
    <source>
        <dbReference type="EMBL" id="QMT41351.1"/>
    </source>
</evidence>
<keyword evidence="4 5" id="KW-0472">Membrane</keyword>
<dbReference type="EMBL" id="CP059567">
    <property type="protein sequence ID" value="QMT41351.1"/>
    <property type="molecule type" value="Genomic_DNA"/>
</dbReference>
<dbReference type="CDD" id="cd02432">
    <property type="entry name" value="Nodulin-21_like_1"/>
    <property type="match status" value="1"/>
</dbReference>
<evidence type="ECO:0000256" key="2">
    <source>
        <dbReference type="ARBA" id="ARBA00022692"/>
    </source>
</evidence>
<dbReference type="GO" id="GO:0012505">
    <property type="term" value="C:endomembrane system"/>
    <property type="evidence" value="ECO:0007669"/>
    <property type="project" value="UniProtKB-SubCell"/>
</dbReference>
<keyword evidence="3 5" id="KW-1133">Transmembrane helix</keyword>
<keyword evidence="2 5" id="KW-0812">Transmembrane</keyword>
<evidence type="ECO:0000256" key="4">
    <source>
        <dbReference type="ARBA" id="ARBA00023136"/>
    </source>
</evidence>
<organism evidence="6 7">
    <name type="scientific">Neisseria shayeganii</name>
    <dbReference type="NCBI Taxonomy" id="607712"/>
    <lineage>
        <taxon>Bacteria</taxon>
        <taxon>Pseudomonadati</taxon>
        <taxon>Pseudomonadota</taxon>
        <taxon>Betaproteobacteria</taxon>
        <taxon>Neisseriales</taxon>
        <taxon>Neisseriaceae</taxon>
        <taxon>Neisseria</taxon>
    </lineage>
</organism>
<dbReference type="RefSeq" id="WP_182122889.1">
    <property type="nucleotide sequence ID" value="NZ_CP059567.1"/>
</dbReference>
<accession>A0A7D7S981</accession>
<dbReference type="PANTHER" id="PTHR31851">
    <property type="entry name" value="FE(2+)/MN(2+) TRANSPORTER PCL1"/>
    <property type="match status" value="1"/>
</dbReference>
<evidence type="ECO:0000256" key="5">
    <source>
        <dbReference type="SAM" id="Phobius"/>
    </source>
</evidence>
<feature type="transmembrane region" description="Helical" evidence="5">
    <location>
        <begin position="177"/>
        <end position="198"/>
    </location>
</feature>
<dbReference type="GO" id="GO:0005384">
    <property type="term" value="F:manganese ion transmembrane transporter activity"/>
    <property type="evidence" value="ECO:0007669"/>
    <property type="project" value="InterPro"/>
</dbReference>
<dbReference type="Pfam" id="PF01988">
    <property type="entry name" value="VIT1"/>
    <property type="match status" value="1"/>
</dbReference>
<sequence>MSRSHHAEPHYSSRNSWLRAVVLGANDGLISTASLLMGVAAAAPDSRFLLLSGIAAWVGGAVSMSAGEYVSVSSQADTERADLQQEARELAQNPQAELAELAAIYRSRGLDEKLAFQVAQALTEHNALDAHARDEIGLSDAAQAKPLQAAWTSALAFSAGALPPLLVVAGMPESGRLPALAAATLLGLGVLGAVSAKLGGAPAWPAVRRITGWGVAALALSAMIGKLAGVAV</sequence>
<dbReference type="KEGG" id="nsg:H3L94_04820"/>
<reference evidence="6 7" key="1">
    <citation type="submission" date="2020-07" db="EMBL/GenBank/DDBJ databases">
        <title>Genomic diversity of species in the Neisseriaceae family.</title>
        <authorList>
            <person name="Vincent A.T."/>
            <person name="Bernet E."/>
            <person name="Veyrier F.J."/>
        </authorList>
    </citation>
    <scope>NUCLEOTIDE SEQUENCE [LARGE SCALE GENOMIC DNA]</scope>
    <source>
        <strain evidence="6 7">DSM 22244</strain>
    </source>
</reference>
<dbReference type="GO" id="GO:0030026">
    <property type="term" value="P:intracellular manganese ion homeostasis"/>
    <property type="evidence" value="ECO:0007669"/>
    <property type="project" value="InterPro"/>
</dbReference>
<dbReference type="InterPro" id="IPR008217">
    <property type="entry name" value="Ccc1_fam"/>
</dbReference>
<comment type="subcellular location">
    <subcellularLocation>
        <location evidence="1">Endomembrane system</location>
        <topology evidence="1">Multi-pass membrane protein</topology>
    </subcellularLocation>
</comment>
<dbReference type="Proteomes" id="UP000514752">
    <property type="component" value="Chromosome"/>
</dbReference>
<feature type="transmembrane region" description="Helical" evidence="5">
    <location>
        <begin position="210"/>
        <end position="231"/>
    </location>
</feature>
<feature type="transmembrane region" description="Helical" evidence="5">
    <location>
        <begin position="20"/>
        <end position="42"/>
    </location>
</feature>
<feature type="transmembrane region" description="Helical" evidence="5">
    <location>
        <begin position="149"/>
        <end position="171"/>
    </location>
</feature>
<evidence type="ECO:0000256" key="3">
    <source>
        <dbReference type="ARBA" id="ARBA00022989"/>
    </source>
</evidence>
<proteinExistence type="predicted"/>
<evidence type="ECO:0000313" key="7">
    <source>
        <dbReference type="Proteomes" id="UP000514752"/>
    </source>
</evidence>